<name>A0A402AUL4_9CHLR</name>
<dbReference type="OrthoDB" id="1310645at2"/>
<dbReference type="InterPro" id="IPR019039">
    <property type="entry name" value="T4-Rnl1-like_N"/>
</dbReference>
<dbReference type="AlphaFoldDB" id="A0A402AUL4"/>
<protein>
    <recommendedName>
        <fullName evidence="1">T4 RNA ligase 1-like N-terminal domain-containing protein</fullName>
    </recommendedName>
</protein>
<evidence type="ECO:0000259" key="1">
    <source>
        <dbReference type="Pfam" id="PF09511"/>
    </source>
</evidence>
<dbReference type="EMBL" id="BIFS01000002">
    <property type="protein sequence ID" value="GCE22812.1"/>
    <property type="molecule type" value="Genomic_DNA"/>
</dbReference>
<comment type="caution">
    <text evidence="2">The sequence shown here is derived from an EMBL/GenBank/DDBJ whole genome shotgun (WGS) entry which is preliminary data.</text>
</comment>
<sequence length="351" mass="40935">MAKTSITIDLTAFQERQAQGLITARPHPKHDLIIWNYTPKCQYEQAWDEVTMQARGLITEPDGNIIARPFRKFMNMEQHQGPLPLEPFKATEKMDGSLLIVCTYKGDRIVATRGSFTSEQAIKANEIIEKRYGNFEFSPAYTYLFEVIYPENRIVVNYGATEDIVLLAVIHTLSGEEKDIHHAQCVNSWPFPIVTYYDGIDDIATLKQLEEDNKEGFVIRFESGLRLKVKFSEYMRLHRLMTHINARIIWELLKNNESIEPLLDRVPDEFYAWVKQTSDNFHAQFRAIEQQCREDLNQVRDLPTRKEQAAIISTKQYRAVIFSMLDNKNYQDAIWKILYPSASRPFKVDEE</sequence>
<organism evidence="2 3">
    <name type="scientific">Dictyobacter kobayashii</name>
    <dbReference type="NCBI Taxonomy" id="2014872"/>
    <lineage>
        <taxon>Bacteria</taxon>
        <taxon>Bacillati</taxon>
        <taxon>Chloroflexota</taxon>
        <taxon>Ktedonobacteria</taxon>
        <taxon>Ktedonobacterales</taxon>
        <taxon>Dictyobacteraceae</taxon>
        <taxon>Dictyobacter</taxon>
    </lineage>
</organism>
<dbReference type="Pfam" id="PF09511">
    <property type="entry name" value="RNA_lig_T4_1"/>
    <property type="match status" value="1"/>
</dbReference>
<dbReference type="RefSeq" id="WP_126556146.1">
    <property type="nucleotide sequence ID" value="NZ_BIFS01000002.1"/>
</dbReference>
<keyword evidence="3" id="KW-1185">Reference proteome</keyword>
<evidence type="ECO:0000313" key="2">
    <source>
        <dbReference type="EMBL" id="GCE22812.1"/>
    </source>
</evidence>
<dbReference type="Proteomes" id="UP000287188">
    <property type="component" value="Unassembled WGS sequence"/>
</dbReference>
<feature type="domain" description="T4 RNA ligase 1-like N-terminal" evidence="1">
    <location>
        <begin position="53"/>
        <end position="232"/>
    </location>
</feature>
<accession>A0A402AUL4</accession>
<evidence type="ECO:0000313" key="3">
    <source>
        <dbReference type="Proteomes" id="UP000287188"/>
    </source>
</evidence>
<gene>
    <name evidence="2" type="ORF">KDK_66120</name>
</gene>
<proteinExistence type="predicted"/>
<reference evidence="3" key="1">
    <citation type="submission" date="2018-12" db="EMBL/GenBank/DDBJ databases">
        <title>Tengunoibacter tsumagoiensis gen. nov., sp. nov., Dictyobacter kobayashii sp. nov., D. alpinus sp. nov., and D. joshuensis sp. nov. and description of Dictyobacteraceae fam. nov. within the order Ktedonobacterales isolated from Tengu-no-mugimeshi.</title>
        <authorList>
            <person name="Wang C.M."/>
            <person name="Zheng Y."/>
            <person name="Sakai Y."/>
            <person name="Toyoda A."/>
            <person name="Minakuchi Y."/>
            <person name="Abe K."/>
            <person name="Yokota A."/>
            <person name="Yabe S."/>
        </authorList>
    </citation>
    <scope>NUCLEOTIDE SEQUENCE [LARGE SCALE GENOMIC DNA]</scope>
    <source>
        <strain evidence="3">Uno11</strain>
    </source>
</reference>